<comment type="caution">
    <text evidence="1">The sequence shown here is derived from an EMBL/GenBank/DDBJ whole genome shotgun (WGS) entry which is preliminary data.</text>
</comment>
<evidence type="ECO:0000313" key="3">
    <source>
        <dbReference type="Proteomes" id="UP000663829"/>
    </source>
</evidence>
<dbReference type="Gene3D" id="3.80.10.10">
    <property type="entry name" value="Ribonuclease Inhibitor"/>
    <property type="match status" value="1"/>
</dbReference>
<dbReference type="SUPFAM" id="SSF52047">
    <property type="entry name" value="RNI-like"/>
    <property type="match status" value="1"/>
</dbReference>
<dbReference type="OrthoDB" id="10031891at2759"/>
<sequence length="202" mass="23313">MNIGWKEKFSDGSNAVIFLLYNIGSNSIKTIAPRFFESFSSTKDLYLQSQHLDVFLKTNILTTLALLETIDFSNSYITDNNHQIIIDYVPSQMKNLKSIDLSYTNLTEKMVIELLKTLSNSSINSAINVRLLGYRLNESNFCSYIEVDRNSLFIELDNEHPCNCVVDYFYQHCQHKADNKNSKSLLKIEKRQNTDSHFLNVC</sequence>
<evidence type="ECO:0000313" key="1">
    <source>
        <dbReference type="EMBL" id="CAF1419976.1"/>
    </source>
</evidence>
<accession>A0A815MLL2</accession>
<dbReference type="EMBL" id="CAJOBC010083573">
    <property type="protein sequence ID" value="CAF4303685.1"/>
    <property type="molecule type" value="Genomic_DNA"/>
</dbReference>
<dbReference type="Proteomes" id="UP000663829">
    <property type="component" value="Unassembled WGS sequence"/>
</dbReference>
<dbReference type="EMBL" id="CAJNOQ010018148">
    <property type="protein sequence ID" value="CAF1419976.1"/>
    <property type="molecule type" value="Genomic_DNA"/>
</dbReference>
<organism evidence="1 3">
    <name type="scientific">Didymodactylos carnosus</name>
    <dbReference type="NCBI Taxonomy" id="1234261"/>
    <lineage>
        <taxon>Eukaryota</taxon>
        <taxon>Metazoa</taxon>
        <taxon>Spiralia</taxon>
        <taxon>Gnathifera</taxon>
        <taxon>Rotifera</taxon>
        <taxon>Eurotatoria</taxon>
        <taxon>Bdelloidea</taxon>
        <taxon>Philodinida</taxon>
        <taxon>Philodinidae</taxon>
        <taxon>Didymodactylos</taxon>
    </lineage>
</organism>
<dbReference type="AlphaFoldDB" id="A0A815MLL2"/>
<keyword evidence="3" id="KW-1185">Reference proteome</keyword>
<protein>
    <submittedName>
        <fullName evidence="1">Uncharacterized protein</fullName>
    </submittedName>
</protein>
<proteinExistence type="predicted"/>
<reference evidence="1" key="1">
    <citation type="submission" date="2021-02" db="EMBL/GenBank/DDBJ databases">
        <authorList>
            <person name="Nowell W R."/>
        </authorList>
    </citation>
    <scope>NUCLEOTIDE SEQUENCE</scope>
</reference>
<gene>
    <name evidence="1" type="ORF">GPM918_LOCUS33697</name>
    <name evidence="2" type="ORF">SRO942_LOCUS34383</name>
</gene>
<name>A0A815MLL2_9BILA</name>
<evidence type="ECO:0000313" key="2">
    <source>
        <dbReference type="EMBL" id="CAF4303685.1"/>
    </source>
</evidence>
<dbReference type="Proteomes" id="UP000681722">
    <property type="component" value="Unassembled WGS sequence"/>
</dbReference>
<dbReference type="InterPro" id="IPR032675">
    <property type="entry name" value="LRR_dom_sf"/>
</dbReference>